<evidence type="ECO:0000256" key="7">
    <source>
        <dbReference type="ARBA" id="ARBA00022798"/>
    </source>
</evidence>
<evidence type="ECO:0000256" key="3">
    <source>
        <dbReference type="ARBA" id="ARBA00012099"/>
    </source>
</evidence>
<reference evidence="12" key="1">
    <citation type="submission" date="2018-05" db="EMBL/GenBank/DDBJ databases">
        <authorList>
            <person name="Lanie J.A."/>
            <person name="Ng W.-L."/>
            <person name="Kazmierczak K.M."/>
            <person name="Andrzejewski T.M."/>
            <person name="Davidsen T.M."/>
            <person name="Wayne K.J."/>
            <person name="Tettelin H."/>
            <person name="Glass J.I."/>
            <person name="Rusch D."/>
            <person name="Podicherti R."/>
            <person name="Tsui H.-C.T."/>
            <person name="Winkler M.E."/>
        </authorList>
    </citation>
    <scope>NUCLEOTIDE SEQUENCE</scope>
</reference>
<dbReference type="GO" id="GO:0004370">
    <property type="term" value="F:glycerol kinase activity"/>
    <property type="evidence" value="ECO:0007669"/>
    <property type="project" value="UniProtKB-EC"/>
</dbReference>
<dbReference type="AlphaFoldDB" id="A0A382U5A5"/>
<gene>
    <name evidence="12" type="ORF">METZ01_LOCUS382333</name>
</gene>
<dbReference type="Gene3D" id="3.30.420.40">
    <property type="match status" value="1"/>
</dbReference>
<dbReference type="EMBL" id="UINC01141628">
    <property type="protein sequence ID" value="SVD29479.1"/>
    <property type="molecule type" value="Genomic_DNA"/>
</dbReference>
<proteinExistence type="inferred from homology"/>
<dbReference type="SUPFAM" id="SSF53067">
    <property type="entry name" value="Actin-like ATPase domain"/>
    <property type="match status" value="1"/>
</dbReference>
<evidence type="ECO:0000313" key="12">
    <source>
        <dbReference type="EMBL" id="SVD29479.1"/>
    </source>
</evidence>
<evidence type="ECO:0000256" key="8">
    <source>
        <dbReference type="ARBA" id="ARBA00022840"/>
    </source>
</evidence>
<evidence type="ECO:0000256" key="4">
    <source>
        <dbReference type="ARBA" id="ARBA00022679"/>
    </source>
</evidence>
<dbReference type="PANTHER" id="PTHR10196">
    <property type="entry name" value="SUGAR KINASE"/>
    <property type="match status" value="1"/>
</dbReference>
<dbReference type="GO" id="GO:0019563">
    <property type="term" value="P:glycerol catabolic process"/>
    <property type="evidence" value="ECO:0007669"/>
    <property type="project" value="TreeGrafter"/>
</dbReference>
<comment type="pathway">
    <text evidence="1">Polyol metabolism; glycerol degradation via glycerol kinase pathway; sn-glycerol 3-phosphate from glycerol: step 1/1.</text>
</comment>
<keyword evidence="6" id="KW-0418">Kinase</keyword>
<evidence type="ECO:0000256" key="1">
    <source>
        <dbReference type="ARBA" id="ARBA00005190"/>
    </source>
</evidence>
<dbReference type="Pfam" id="PF02782">
    <property type="entry name" value="FGGY_C"/>
    <property type="match status" value="1"/>
</dbReference>
<comment type="catalytic activity">
    <reaction evidence="10">
        <text>glycerol + ATP = sn-glycerol 3-phosphate + ADP + H(+)</text>
        <dbReference type="Rhea" id="RHEA:21644"/>
        <dbReference type="ChEBI" id="CHEBI:15378"/>
        <dbReference type="ChEBI" id="CHEBI:17754"/>
        <dbReference type="ChEBI" id="CHEBI:30616"/>
        <dbReference type="ChEBI" id="CHEBI:57597"/>
        <dbReference type="ChEBI" id="CHEBI:456216"/>
        <dbReference type="EC" id="2.7.1.30"/>
    </reaction>
</comment>
<protein>
    <recommendedName>
        <fullName evidence="3">glycerol kinase</fullName>
        <ecNumber evidence="3">2.7.1.30</ecNumber>
    </recommendedName>
    <alternativeName>
        <fullName evidence="9">ATP:glycerol 3-phosphotransferase</fullName>
    </alternativeName>
</protein>
<evidence type="ECO:0000256" key="5">
    <source>
        <dbReference type="ARBA" id="ARBA00022741"/>
    </source>
</evidence>
<keyword evidence="7" id="KW-0319">Glycerol metabolism</keyword>
<evidence type="ECO:0000256" key="6">
    <source>
        <dbReference type="ARBA" id="ARBA00022777"/>
    </source>
</evidence>
<evidence type="ECO:0000256" key="10">
    <source>
        <dbReference type="ARBA" id="ARBA00052101"/>
    </source>
</evidence>
<dbReference type="InterPro" id="IPR018483">
    <property type="entry name" value="Carb_kinase_FGGY_CS"/>
</dbReference>
<keyword evidence="4" id="KW-0808">Transferase</keyword>
<name>A0A382U5A5_9ZZZZ</name>
<dbReference type="FunFam" id="3.30.420.40:FF:000007">
    <property type="entry name" value="Glycerol kinase"/>
    <property type="match status" value="1"/>
</dbReference>
<dbReference type="GO" id="GO:0005524">
    <property type="term" value="F:ATP binding"/>
    <property type="evidence" value="ECO:0007669"/>
    <property type="project" value="UniProtKB-KW"/>
</dbReference>
<evidence type="ECO:0000256" key="2">
    <source>
        <dbReference type="ARBA" id="ARBA00009156"/>
    </source>
</evidence>
<accession>A0A382U5A5</accession>
<organism evidence="12">
    <name type="scientific">marine metagenome</name>
    <dbReference type="NCBI Taxonomy" id="408172"/>
    <lineage>
        <taxon>unclassified sequences</taxon>
        <taxon>metagenomes</taxon>
        <taxon>ecological metagenomes</taxon>
    </lineage>
</organism>
<sequence length="272" mass="30156">FGAPIHIGGMAGDQQAAAIGQACFKKGQTKSTYGTGCFLLMNIGKKFHLSKNKLLTTVAYKIDNQKMYCYEGSIFVAGSAIQWLRDKLFFFKDSKETELLYSKANKNENIMVVPALTGLGAPHWEPNVRGAIFGLTRDTSIAEIVKATLDSLCYQTFDLIEGMEKDSGTKISEIRVDGGMTANNKFIQSLSNILQIKIVKPNNIESTALGVAYLASLSSGLTNNIDSITKIWKSKNNYKAGNCYYPKIKESLIKNQILKWKKTVTVLLKYYD</sequence>
<dbReference type="InterPro" id="IPR018485">
    <property type="entry name" value="FGGY_C"/>
</dbReference>
<keyword evidence="5" id="KW-0547">Nucleotide-binding</keyword>
<evidence type="ECO:0000256" key="9">
    <source>
        <dbReference type="ARBA" id="ARBA00043149"/>
    </source>
</evidence>
<dbReference type="PROSITE" id="PS00445">
    <property type="entry name" value="FGGY_KINASES_2"/>
    <property type="match status" value="1"/>
</dbReference>
<dbReference type="InterPro" id="IPR043129">
    <property type="entry name" value="ATPase_NBD"/>
</dbReference>
<feature type="non-terminal residue" evidence="12">
    <location>
        <position position="1"/>
    </location>
</feature>
<dbReference type="GO" id="GO:0005829">
    <property type="term" value="C:cytosol"/>
    <property type="evidence" value="ECO:0007669"/>
    <property type="project" value="TreeGrafter"/>
</dbReference>
<keyword evidence="8" id="KW-0067">ATP-binding</keyword>
<evidence type="ECO:0000259" key="11">
    <source>
        <dbReference type="Pfam" id="PF02782"/>
    </source>
</evidence>
<feature type="domain" description="Carbohydrate kinase FGGY C-terminal" evidence="11">
    <location>
        <begin position="31"/>
        <end position="217"/>
    </location>
</feature>
<dbReference type="EC" id="2.7.1.30" evidence="3"/>
<dbReference type="PANTHER" id="PTHR10196:SF69">
    <property type="entry name" value="GLYCEROL KINASE"/>
    <property type="match status" value="1"/>
</dbReference>
<comment type="similarity">
    <text evidence="2">Belongs to the FGGY kinase family.</text>
</comment>